<keyword evidence="3" id="KW-1185">Reference proteome</keyword>
<accession>K1XFV1</accession>
<feature type="signal peptide" evidence="1">
    <location>
        <begin position="1"/>
        <end position="20"/>
    </location>
</feature>
<gene>
    <name evidence="2" type="ORF">MBM_01605</name>
</gene>
<keyword evidence="1" id="KW-0732">Signal</keyword>
<dbReference type="EMBL" id="JH921430">
    <property type="protein sequence ID" value="EKD19653.1"/>
    <property type="molecule type" value="Genomic_DNA"/>
</dbReference>
<dbReference type="GeneID" id="18757540"/>
<evidence type="ECO:0000313" key="2">
    <source>
        <dbReference type="EMBL" id="EKD19653.1"/>
    </source>
</evidence>
<dbReference type="OrthoDB" id="10323677at2759"/>
<dbReference type="Proteomes" id="UP000006753">
    <property type="component" value="Unassembled WGS sequence"/>
</dbReference>
<dbReference type="KEGG" id="mbe:MBM_01605"/>
<feature type="chain" id="PRO_5003853332" evidence="1">
    <location>
        <begin position="21"/>
        <end position="97"/>
    </location>
</feature>
<proteinExistence type="predicted"/>
<name>K1XFV1_MARBU</name>
<sequence length="97" mass="10388">MKVQLLITLLLTLLTTLTAALPALRDYTVEITYPPDVGDANPADADRPYYVNCRSGDSADDCVAHHGARCSARGEFFASSSADDGRGCTSRQCSCRS</sequence>
<protein>
    <submittedName>
        <fullName evidence="2">Uncharacterized protein</fullName>
    </submittedName>
</protein>
<dbReference type="HOGENOM" id="CLU_2347126_0_0_1"/>
<dbReference type="InParanoid" id="K1XFV1"/>
<organism evidence="2 3">
    <name type="scientific">Marssonina brunnea f. sp. multigermtubi (strain MB_m1)</name>
    <name type="common">Marssonina leaf spot fungus</name>
    <dbReference type="NCBI Taxonomy" id="1072389"/>
    <lineage>
        <taxon>Eukaryota</taxon>
        <taxon>Fungi</taxon>
        <taxon>Dikarya</taxon>
        <taxon>Ascomycota</taxon>
        <taxon>Pezizomycotina</taxon>
        <taxon>Leotiomycetes</taxon>
        <taxon>Helotiales</taxon>
        <taxon>Drepanopezizaceae</taxon>
        <taxon>Drepanopeziza</taxon>
    </lineage>
</organism>
<reference evidence="2 3" key="1">
    <citation type="journal article" date="2012" name="BMC Genomics">
        <title>Sequencing the genome of Marssonina brunnea reveals fungus-poplar co-evolution.</title>
        <authorList>
            <person name="Zhu S."/>
            <person name="Cao Y.-Z."/>
            <person name="Jiang C."/>
            <person name="Tan B.-Y."/>
            <person name="Wang Z."/>
            <person name="Feng S."/>
            <person name="Zhang L."/>
            <person name="Su X.-H."/>
            <person name="Brejova B."/>
            <person name="Vinar T."/>
            <person name="Xu M."/>
            <person name="Wang M.-X."/>
            <person name="Zhang S.-G."/>
            <person name="Huang M.-R."/>
            <person name="Wu R."/>
            <person name="Zhou Y."/>
        </authorList>
    </citation>
    <scope>NUCLEOTIDE SEQUENCE [LARGE SCALE GENOMIC DNA]</scope>
    <source>
        <strain evidence="2 3">MB_m1</strain>
    </source>
</reference>
<dbReference type="AlphaFoldDB" id="K1XFV1"/>
<evidence type="ECO:0000313" key="3">
    <source>
        <dbReference type="Proteomes" id="UP000006753"/>
    </source>
</evidence>
<dbReference type="RefSeq" id="XP_007289494.1">
    <property type="nucleotide sequence ID" value="XM_007289432.1"/>
</dbReference>
<evidence type="ECO:0000256" key="1">
    <source>
        <dbReference type="SAM" id="SignalP"/>
    </source>
</evidence>